<dbReference type="Proteomes" id="UP000256900">
    <property type="component" value="Unassembled WGS sequence"/>
</dbReference>
<evidence type="ECO:0000256" key="5">
    <source>
        <dbReference type="ARBA" id="ARBA00022989"/>
    </source>
</evidence>
<evidence type="ECO:0000256" key="8">
    <source>
        <dbReference type="ARBA" id="ARBA00025323"/>
    </source>
</evidence>
<dbReference type="Pfam" id="PF00528">
    <property type="entry name" value="BPD_transp_1"/>
    <property type="match status" value="1"/>
</dbReference>
<dbReference type="PANTHER" id="PTHR30406">
    <property type="entry name" value="SULFATE TRANSPORT SYSTEM PERMEASE PROTEIN"/>
    <property type="match status" value="1"/>
</dbReference>
<sequence length="346" mass="37389">MSSVATFQIPAAPASAHKVKHSAVGHLLVAITILFLTLFIVLPVANVFSQALSNGFAAYWHAFFPPAVDPAAHLSVYEKHRVVAAVDQAARTWSAIRLSCGIALIVVPLNIVFGLVAAWAITKFRFHGRVFLLTLIDLPFSISPVIAGLVFVLWFGRGGILGDWGTNVTWPNPTSLAWQGFSGHWWPLTFTDTYTGIIFTPLAIVISTAFVTFPFVARSLIPLMDTQGSDEELAALSLGATGWRTFRKVTLPNIRWGLLYGAILCTARTFGEFGAVSVVSGHIDSNDTIPLRVEKLWDGYNMQGSFSVATLLALLAVVTLVIKGAVEFKTKHAEVGTTVAKEVKPG</sequence>
<dbReference type="PROSITE" id="PS50928">
    <property type="entry name" value="ABC_TM1"/>
    <property type="match status" value="1"/>
</dbReference>
<feature type="transmembrane region" description="Helical" evidence="9">
    <location>
        <begin position="130"/>
        <end position="155"/>
    </location>
</feature>
<evidence type="ECO:0000256" key="9">
    <source>
        <dbReference type="RuleBase" id="RU363032"/>
    </source>
</evidence>
<evidence type="ECO:0000256" key="4">
    <source>
        <dbReference type="ARBA" id="ARBA00022692"/>
    </source>
</evidence>
<feature type="transmembrane region" description="Helical" evidence="9">
    <location>
        <begin position="257"/>
        <end position="283"/>
    </location>
</feature>
<dbReference type="PANTHER" id="PTHR30406:SF1">
    <property type="entry name" value="SULFATE TRANSPORT SYSTEM PERMEASE PROTEIN CYSW"/>
    <property type="match status" value="1"/>
</dbReference>
<dbReference type="EMBL" id="QUMO01000002">
    <property type="protein sequence ID" value="REF87910.1"/>
    <property type="molecule type" value="Genomic_DNA"/>
</dbReference>
<keyword evidence="12" id="KW-1185">Reference proteome</keyword>
<keyword evidence="4 9" id="KW-0812">Transmembrane</keyword>
<evidence type="ECO:0000256" key="2">
    <source>
        <dbReference type="ARBA" id="ARBA00011779"/>
    </source>
</evidence>
<dbReference type="InterPro" id="IPR000515">
    <property type="entry name" value="MetI-like"/>
</dbReference>
<feature type="transmembrane region" description="Helical" evidence="9">
    <location>
        <begin position="303"/>
        <end position="322"/>
    </location>
</feature>
<dbReference type="CDD" id="cd06261">
    <property type="entry name" value="TM_PBP2"/>
    <property type="match status" value="1"/>
</dbReference>
<dbReference type="RefSeq" id="WP_115836051.1">
    <property type="nucleotide sequence ID" value="NZ_CP025086.1"/>
</dbReference>
<comment type="subunit">
    <text evidence="2">The complex is composed of two ATP-binding proteins (CysA), two transmembrane proteins (CysT and CysW) and a solute-binding protein (CysP).</text>
</comment>
<gene>
    <name evidence="11" type="ORF">DES32_1548</name>
</gene>
<evidence type="ECO:0000256" key="7">
    <source>
        <dbReference type="ARBA" id="ARBA00023136"/>
    </source>
</evidence>
<evidence type="ECO:0000256" key="1">
    <source>
        <dbReference type="ARBA" id="ARBA00004651"/>
    </source>
</evidence>
<accession>A0A3D9Z1P2</accession>
<dbReference type="InterPro" id="IPR005667">
    <property type="entry name" value="Sulph_transpt2"/>
</dbReference>
<dbReference type="GO" id="GO:0005886">
    <property type="term" value="C:plasma membrane"/>
    <property type="evidence" value="ECO:0007669"/>
    <property type="project" value="UniProtKB-SubCell"/>
</dbReference>
<dbReference type="Gene3D" id="1.10.3720.10">
    <property type="entry name" value="MetI-like"/>
    <property type="match status" value="1"/>
</dbReference>
<evidence type="ECO:0000256" key="6">
    <source>
        <dbReference type="ARBA" id="ARBA00023032"/>
    </source>
</evidence>
<feature type="transmembrane region" description="Helical" evidence="9">
    <location>
        <begin position="26"/>
        <end position="45"/>
    </location>
</feature>
<evidence type="ECO:0000313" key="12">
    <source>
        <dbReference type="Proteomes" id="UP000256900"/>
    </source>
</evidence>
<comment type="caution">
    <text evidence="11">The sequence shown here is derived from an EMBL/GenBank/DDBJ whole genome shotgun (WGS) entry which is preliminary data.</text>
</comment>
<keyword evidence="7 9" id="KW-0472">Membrane</keyword>
<keyword evidence="6" id="KW-0764">Sulfate transport</keyword>
<dbReference type="GO" id="GO:0015419">
    <property type="term" value="F:ABC-type sulfate transporter activity"/>
    <property type="evidence" value="ECO:0007669"/>
    <property type="project" value="InterPro"/>
</dbReference>
<keyword evidence="3 9" id="KW-0813">Transport</keyword>
<feature type="domain" description="ABC transmembrane type-1" evidence="10">
    <location>
        <begin position="96"/>
        <end position="327"/>
    </location>
</feature>
<dbReference type="OrthoDB" id="9774448at2"/>
<evidence type="ECO:0000313" key="11">
    <source>
        <dbReference type="EMBL" id="REF87910.1"/>
    </source>
</evidence>
<dbReference type="AlphaFoldDB" id="A0A3D9Z1P2"/>
<evidence type="ECO:0000259" key="10">
    <source>
        <dbReference type="PROSITE" id="PS50928"/>
    </source>
</evidence>
<organism evidence="11 12">
    <name type="scientific">Methylovirgula ligni</name>
    <dbReference type="NCBI Taxonomy" id="569860"/>
    <lineage>
        <taxon>Bacteria</taxon>
        <taxon>Pseudomonadati</taxon>
        <taxon>Pseudomonadota</taxon>
        <taxon>Alphaproteobacteria</taxon>
        <taxon>Hyphomicrobiales</taxon>
        <taxon>Beijerinckiaceae</taxon>
        <taxon>Methylovirgula</taxon>
    </lineage>
</organism>
<feature type="transmembrane region" description="Helical" evidence="9">
    <location>
        <begin position="96"/>
        <end position="118"/>
    </location>
</feature>
<dbReference type="SUPFAM" id="SSF161098">
    <property type="entry name" value="MetI-like"/>
    <property type="match status" value="1"/>
</dbReference>
<proteinExistence type="inferred from homology"/>
<protein>
    <submittedName>
        <fullName evidence="11">Sulfate transport system permease protein</fullName>
    </submittedName>
</protein>
<reference evidence="11 12" key="1">
    <citation type="submission" date="2018-08" db="EMBL/GenBank/DDBJ databases">
        <title>Genomic Encyclopedia of Type Strains, Phase IV (KMG-IV): sequencing the most valuable type-strain genomes for metagenomic binning, comparative biology and taxonomic classification.</title>
        <authorList>
            <person name="Goeker M."/>
        </authorList>
    </citation>
    <scope>NUCLEOTIDE SEQUENCE [LARGE SCALE GENOMIC DNA]</scope>
    <source>
        <strain evidence="11 12">BW863</strain>
    </source>
</reference>
<keyword evidence="5 9" id="KW-1133">Transmembrane helix</keyword>
<name>A0A3D9Z1P2_9HYPH</name>
<comment type="function">
    <text evidence="8">Part of the ABC transporter complex CysAWTP (TC 3.A.1.6.1) involved in sulfate/thiosulfate import. Probably responsible for the translocation of the substrate across the membrane.</text>
</comment>
<feature type="transmembrane region" description="Helical" evidence="9">
    <location>
        <begin position="194"/>
        <end position="217"/>
    </location>
</feature>
<comment type="subcellular location">
    <subcellularLocation>
        <location evidence="1 9">Cell membrane</location>
        <topology evidence="1 9">Multi-pass membrane protein</topology>
    </subcellularLocation>
</comment>
<comment type="similarity">
    <text evidence="9">Belongs to the binding-protein-dependent transport system permease family.</text>
</comment>
<evidence type="ECO:0000256" key="3">
    <source>
        <dbReference type="ARBA" id="ARBA00022448"/>
    </source>
</evidence>
<dbReference type="InterPro" id="IPR035906">
    <property type="entry name" value="MetI-like_sf"/>
</dbReference>